<reference evidence="2" key="1">
    <citation type="submission" date="2019-10" db="EMBL/GenBank/DDBJ databases">
        <title>Antimicrobial potential of Antarctic Bacteria.</title>
        <authorList>
            <person name="Benaud N."/>
            <person name="Edwards R.J."/>
            <person name="Ferrari B.C."/>
        </authorList>
    </citation>
    <scope>NUCLEOTIDE SEQUENCE [LARGE SCALE GENOMIC DNA]</scope>
    <source>
        <strain evidence="2">NBSH44</strain>
    </source>
</reference>
<evidence type="ECO:0000313" key="2">
    <source>
        <dbReference type="Proteomes" id="UP000515307"/>
    </source>
</evidence>
<dbReference type="RefSeq" id="WP_185297043.1">
    <property type="nucleotide sequence ID" value="NZ_CP045702.1"/>
</dbReference>
<organism evidence="1 2">
    <name type="scientific">Streptomyces finlayi</name>
    <dbReference type="NCBI Taxonomy" id="67296"/>
    <lineage>
        <taxon>Bacteria</taxon>
        <taxon>Bacillati</taxon>
        <taxon>Actinomycetota</taxon>
        <taxon>Actinomycetes</taxon>
        <taxon>Kitasatosporales</taxon>
        <taxon>Streptomycetaceae</taxon>
        <taxon>Streptomyces</taxon>
    </lineage>
</organism>
<proteinExistence type="predicted"/>
<keyword evidence="2" id="KW-1185">Reference proteome</keyword>
<name>A0A7G7BDR1_9ACTN</name>
<gene>
    <name evidence="1" type="ORF">F0344_01565</name>
</gene>
<protein>
    <submittedName>
        <fullName evidence="1">Uncharacterized protein</fullName>
    </submittedName>
</protein>
<dbReference type="KEGG" id="sfiy:F0344_01565"/>
<dbReference type="EMBL" id="CP045702">
    <property type="protein sequence ID" value="QNE73476.1"/>
    <property type="molecule type" value="Genomic_DNA"/>
</dbReference>
<dbReference type="AlphaFoldDB" id="A0A7G7BDR1"/>
<evidence type="ECO:0000313" key="1">
    <source>
        <dbReference type="EMBL" id="QNE73476.1"/>
    </source>
</evidence>
<sequence length="46" mass="4924">MDFDMVGGELTSSVLNRLRRAQGPLVGMVRRVRAGLGPDPAILVSD</sequence>
<accession>A0A7G7BDR1</accession>
<dbReference type="Proteomes" id="UP000515307">
    <property type="component" value="Chromosome"/>
</dbReference>